<gene>
    <name evidence="2" type="ORF">SAMN05216174_1089</name>
</gene>
<evidence type="ECO:0000313" key="3">
    <source>
        <dbReference type="Proteomes" id="UP000199501"/>
    </source>
</evidence>
<proteinExistence type="predicted"/>
<feature type="chain" id="PRO_5011597130" description="Ig-like domain-containing protein" evidence="1">
    <location>
        <begin position="30"/>
        <end position="102"/>
    </location>
</feature>
<reference evidence="3" key="1">
    <citation type="submission" date="2016-10" db="EMBL/GenBank/DDBJ databases">
        <authorList>
            <person name="Varghese N."/>
            <person name="Submissions S."/>
        </authorList>
    </citation>
    <scope>NUCLEOTIDE SEQUENCE [LARGE SCALE GENOMIC DNA]</scope>
    <source>
        <strain evidence="3">IBRC-M 10403</strain>
    </source>
</reference>
<protein>
    <recommendedName>
        <fullName evidence="4">Ig-like domain-containing protein</fullName>
    </recommendedName>
</protein>
<sequence length="102" mass="10182">MRTMNFASALAAVLISSAGLLSGASTANAESTAAAFNCSLVWNDSATAGIRCTGSSFIGAAVCNNGQVAQGAKAASGTTSYAYCSSVYSSLKIPVQWDAFPA</sequence>
<dbReference type="STRING" id="1271860.SAMN05216174_1089"/>
<organism evidence="2 3">
    <name type="scientific">Actinokineospora iranica</name>
    <dbReference type="NCBI Taxonomy" id="1271860"/>
    <lineage>
        <taxon>Bacteria</taxon>
        <taxon>Bacillati</taxon>
        <taxon>Actinomycetota</taxon>
        <taxon>Actinomycetes</taxon>
        <taxon>Pseudonocardiales</taxon>
        <taxon>Pseudonocardiaceae</taxon>
        <taxon>Actinokineospora</taxon>
    </lineage>
</organism>
<evidence type="ECO:0000313" key="2">
    <source>
        <dbReference type="EMBL" id="SDD16782.1"/>
    </source>
</evidence>
<evidence type="ECO:0000256" key="1">
    <source>
        <dbReference type="SAM" id="SignalP"/>
    </source>
</evidence>
<dbReference type="RefSeq" id="WP_091451738.1">
    <property type="nucleotide sequence ID" value="NZ_FMZZ01000008.1"/>
</dbReference>
<dbReference type="Proteomes" id="UP000199501">
    <property type="component" value="Unassembled WGS sequence"/>
</dbReference>
<dbReference type="EMBL" id="FMZZ01000008">
    <property type="protein sequence ID" value="SDD16782.1"/>
    <property type="molecule type" value="Genomic_DNA"/>
</dbReference>
<keyword evidence="3" id="KW-1185">Reference proteome</keyword>
<name>A0A1G6SIR6_9PSEU</name>
<feature type="signal peptide" evidence="1">
    <location>
        <begin position="1"/>
        <end position="29"/>
    </location>
</feature>
<accession>A0A1G6SIR6</accession>
<keyword evidence="1" id="KW-0732">Signal</keyword>
<dbReference type="AlphaFoldDB" id="A0A1G6SIR6"/>
<evidence type="ECO:0008006" key="4">
    <source>
        <dbReference type="Google" id="ProtNLM"/>
    </source>
</evidence>